<sequence length="765" mass="84228">MPKKTAAAPGSGPAKGRSTKELAQDGLVMSTNSSSIVSKRSVEHIYYPDEPHFFRFFVSRYQRRSPLINRGYHLRLHVIDVAVRNFLRRPSSKQKVVVNLGAGSDVVPWQCMTRYPEECQGAKFIDIDFPDLMGKKRRIVQEAPELHSVLTGLEYGDDQSDLLLTSNEYVQIGCDLRQLKRVEDALSQVITIQECEFIFIAEVSITYMETEAADSVIQWASTLGHAEFCLLEQILPDGADHPFAEMMVRHFNKLKTPIKSVDRYPTLRAQQERFNRLGWVHADAHSLWSAWSSDRYLSTEERMKLNDIEPFDEWEEMAIFTSHYCIVSAHTRPDVLPPCADLRVEEGQQQNSPASSLQVGTTYTDCGKTCLRRFGAPMKFQDQLGREFLGNACGLGGVSRVRSIDLYTDRQDDASIDALSVGPSSRMCHTIVDLGTHGQLLAGGRASPSSAFRDCWRFDAIARSWQKTADLPQPLYRHSATRLSQSSLALVVGGKTDATSVSKTCLLYQPDVGWTECVIGGAEYVPVFGAVLVSYPDSIAPDSDSGGPTTAFHGLLIGGMLEDGTMAKQALYWRLSLRGTEKPEIHFNAVSNSDDSEHAQKNGEWPVNSTLWRYGASAVMGDDGKLLIIGGVIEDRVIPKDEELLLISVSNSQIRIAATAPIIQPGAASPAVIPRPCLLGISVCATASGELVVMNGGATCYSFGTYWNQGTYSLRYSLPESSSPPESSAPVSWRFRKTVEITDAAADLANATAFQQATKPDPATM</sequence>
<comment type="caution">
    <text evidence="15">The sequence shown here is derived from an EMBL/GenBank/DDBJ whole genome shotgun (WGS) entry which is preliminary data.</text>
</comment>
<dbReference type="PANTHER" id="PTHR46529">
    <property type="entry name" value="TRNA WYBUTOSINE-SYNTHESIZING PROTEIN 4"/>
    <property type="match status" value="1"/>
</dbReference>
<gene>
    <name evidence="15" type="ORF">PG999_001672</name>
</gene>
<protein>
    <recommendedName>
        <fullName evidence="6">tRNA wybutosine-synthesizing protein 4</fullName>
        <ecNumber evidence="5">2.1.1.290</ecNumber>
        <ecNumber evidence="4">2.3.1.231</ecNumber>
    </recommendedName>
    <alternativeName>
        <fullName evidence="12">tRNA(Phe) (7-(3-amino-3-(methoxycarbonyl)propyl)wyosine(37)-N)-methoxycarbonyltransferase</fullName>
    </alternativeName>
    <alternativeName>
        <fullName evidence="11">tRNA(Phe) (7-(3-amino-3-carboxypropyl)wyosine(37)-O)-methyltransferase</fullName>
    </alternativeName>
</protein>
<dbReference type="Gene3D" id="3.40.50.150">
    <property type="entry name" value="Vaccinia Virus protein VP39"/>
    <property type="match status" value="1"/>
</dbReference>
<feature type="region of interest" description="Disordered" evidence="14">
    <location>
        <begin position="1"/>
        <end position="25"/>
    </location>
</feature>
<keyword evidence="7 15" id="KW-0489">Methyltransferase</keyword>
<organism evidence="15 16">
    <name type="scientific">Apiospora kogelbergensis</name>
    <dbReference type="NCBI Taxonomy" id="1337665"/>
    <lineage>
        <taxon>Eukaryota</taxon>
        <taxon>Fungi</taxon>
        <taxon>Dikarya</taxon>
        <taxon>Ascomycota</taxon>
        <taxon>Pezizomycotina</taxon>
        <taxon>Sordariomycetes</taxon>
        <taxon>Xylariomycetidae</taxon>
        <taxon>Amphisphaeriales</taxon>
        <taxon>Apiosporaceae</taxon>
        <taxon>Apiospora</taxon>
    </lineage>
</organism>
<dbReference type="Gene3D" id="2.120.10.80">
    <property type="entry name" value="Kelch-type beta propeller"/>
    <property type="match status" value="1"/>
</dbReference>
<evidence type="ECO:0000313" key="15">
    <source>
        <dbReference type="EMBL" id="KAK8129292.1"/>
    </source>
</evidence>
<evidence type="ECO:0000256" key="2">
    <source>
        <dbReference type="ARBA" id="ARBA00004797"/>
    </source>
</evidence>
<dbReference type="Proteomes" id="UP001392437">
    <property type="component" value="Unassembled WGS sequence"/>
</dbReference>
<dbReference type="InterPro" id="IPR007213">
    <property type="entry name" value="Ppm1/Ppm2/Tcmp"/>
</dbReference>
<dbReference type="SUPFAM" id="SSF117281">
    <property type="entry name" value="Kelch motif"/>
    <property type="match status" value="1"/>
</dbReference>
<evidence type="ECO:0000256" key="7">
    <source>
        <dbReference type="ARBA" id="ARBA00022603"/>
    </source>
</evidence>
<dbReference type="Pfam" id="PF13418">
    <property type="entry name" value="Beta-prop_TYW4"/>
    <property type="match status" value="1"/>
</dbReference>
<dbReference type="GO" id="GO:0030488">
    <property type="term" value="P:tRNA methylation"/>
    <property type="evidence" value="ECO:0007669"/>
    <property type="project" value="TreeGrafter"/>
</dbReference>
<evidence type="ECO:0000256" key="9">
    <source>
        <dbReference type="ARBA" id="ARBA00022691"/>
    </source>
</evidence>
<dbReference type="InterPro" id="IPR029063">
    <property type="entry name" value="SAM-dependent_MTases_sf"/>
</dbReference>
<dbReference type="EC" id="2.1.1.290" evidence="5"/>
<dbReference type="SUPFAM" id="SSF53335">
    <property type="entry name" value="S-adenosyl-L-methionine-dependent methyltransferases"/>
    <property type="match status" value="1"/>
</dbReference>
<evidence type="ECO:0000313" key="16">
    <source>
        <dbReference type="Proteomes" id="UP001392437"/>
    </source>
</evidence>
<dbReference type="Pfam" id="PF04072">
    <property type="entry name" value="LCM"/>
    <property type="match status" value="1"/>
</dbReference>
<evidence type="ECO:0000256" key="1">
    <source>
        <dbReference type="ARBA" id="ARBA00001806"/>
    </source>
</evidence>
<reference evidence="15 16" key="1">
    <citation type="submission" date="2023-01" db="EMBL/GenBank/DDBJ databases">
        <title>Analysis of 21 Apiospora genomes using comparative genomics revels a genus with tremendous synthesis potential of carbohydrate active enzymes and secondary metabolites.</title>
        <authorList>
            <person name="Sorensen T."/>
        </authorList>
    </citation>
    <scope>NUCLEOTIDE SEQUENCE [LARGE SCALE GENOMIC DNA]</scope>
    <source>
        <strain evidence="15 16">CBS 117206</strain>
    </source>
</reference>
<dbReference type="AlphaFoldDB" id="A0AAW0R5Y8"/>
<evidence type="ECO:0000256" key="13">
    <source>
        <dbReference type="ARBA" id="ARBA00049250"/>
    </source>
</evidence>
<comment type="catalytic activity">
    <reaction evidence="1">
        <text>7-[(3S)-3-amino-3-carboxypropyl]wyosine(37) in tRNA(Phe) + S-adenosyl-L-methionine = 7-[(3S)-(3-amino-3-methoxycarbonyl)propyl]wyosine(37) in tRNA(Phe) + S-adenosyl-L-homocysteine</text>
        <dbReference type="Rhea" id="RHEA:36903"/>
        <dbReference type="Rhea" id="RHEA-COMP:10379"/>
        <dbReference type="Rhea" id="RHEA-COMP:11844"/>
        <dbReference type="ChEBI" id="CHEBI:57856"/>
        <dbReference type="ChEBI" id="CHEBI:59789"/>
        <dbReference type="ChEBI" id="CHEBI:73543"/>
        <dbReference type="ChEBI" id="CHEBI:74275"/>
        <dbReference type="EC" id="2.1.1.290"/>
    </reaction>
</comment>
<evidence type="ECO:0000256" key="6">
    <source>
        <dbReference type="ARBA" id="ARBA00018045"/>
    </source>
</evidence>
<evidence type="ECO:0000256" key="5">
    <source>
        <dbReference type="ARBA" id="ARBA00012779"/>
    </source>
</evidence>
<evidence type="ECO:0000256" key="4">
    <source>
        <dbReference type="ARBA" id="ARBA00012155"/>
    </source>
</evidence>
<keyword evidence="9" id="KW-0949">S-adenosyl-L-methionine</keyword>
<comment type="pathway">
    <text evidence="2">tRNA modification; wybutosine-tRNA(Phe) biosynthesis.</text>
</comment>
<evidence type="ECO:0000256" key="8">
    <source>
        <dbReference type="ARBA" id="ARBA00022679"/>
    </source>
</evidence>
<proteinExistence type="inferred from homology"/>
<dbReference type="GO" id="GO:0031591">
    <property type="term" value="P:wybutosine biosynthetic process"/>
    <property type="evidence" value="ECO:0007669"/>
    <property type="project" value="TreeGrafter"/>
</dbReference>
<evidence type="ECO:0000256" key="12">
    <source>
        <dbReference type="ARBA" id="ARBA00030847"/>
    </source>
</evidence>
<evidence type="ECO:0000256" key="11">
    <source>
        <dbReference type="ARBA" id="ARBA00029750"/>
    </source>
</evidence>
<dbReference type="InterPro" id="IPR015915">
    <property type="entry name" value="Kelch-typ_b-propeller"/>
</dbReference>
<name>A0AAW0R5Y8_9PEZI</name>
<comment type="similarity">
    <text evidence="3">Belongs to the methyltransferase superfamily. LCMT family.</text>
</comment>
<evidence type="ECO:0000256" key="10">
    <source>
        <dbReference type="ARBA" id="ARBA00022694"/>
    </source>
</evidence>
<evidence type="ECO:0000256" key="14">
    <source>
        <dbReference type="SAM" id="MobiDB-lite"/>
    </source>
</evidence>
<comment type="catalytic activity">
    <reaction evidence="13">
        <text>7-[(3S)-(3-amino-3-methoxycarbonyl)propyl]wyosine(37) in tRNA(Phe) + S-adenosyl-L-methionine + CO2 = wybutosine(37) in tRNA(Phe) + S-adenosyl-L-homocysteine + 2 H(+)</text>
        <dbReference type="Rhea" id="RHEA:37119"/>
        <dbReference type="Rhea" id="RHEA-COMP:11844"/>
        <dbReference type="Rhea" id="RHEA-COMP:11847"/>
        <dbReference type="ChEBI" id="CHEBI:15378"/>
        <dbReference type="ChEBI" id="CHEBI:16526"/>
        <dbReference type="ChEBI" id="CHEBI:57856"/>
        <dbReference type="ChEBI" id="CHEBI:59789"/>
        <dbReference type="ChEBI" id="CHEBI:73544"/>
        <dbReference type="ChEBI" id="CHEBI:74275"/>
        <dbReference type="EC" id="2.3.1.231"/>
    </reaction>
</comment>
<evidence type="ECO:0000256" key="3">
    <source>
        <dbReference type="ARBA" id="ARBA00010703"/>
    </source>
</evidence>
<keyword evidence="10" id="KW-0819">tRNA processing</keyword>
<accession>A0AAW0R5Y8</accession>
<keyword evidence="16" id="KW-1185">Reference proteome</keyword>
<keyword evidence="8" id="KW-0808">Transferase</keyword>
<dbReference type="PANTHER" id="PTHR46529:SF1">
    <property type="entry name" value="TRNA WYBUTOSINE-SYNTHESIZING PROTEIN 4"/>
    <property type="match status" value="1"/>
</dbReference>
<dbReference type="EC" id="2.3.1.231" evidence="4"/>
<dbReference type="EMBL" id="JAQQWP010000002">
    <property type="protein sequence ID" value="KAK8129292.1"/>
    <property type="molecule type" value="Genomic_DNA"/>
</dbReference>
<dbReference type="GO" id="GO:0008175">
    <property type="term" value="F:tRNA methyltransferase activity"/>
    <property type="evidence" value="ECO:0007669"/>
    <property type="project" value="TreeGrafter"/>
</dbReference>